<evidence type="ECO:0000256" key="3">
    <source>
        <dbReference type="ARBA" id="ARBA00023002"/>
    </source>
</evidence>
<feature type="binding site" evidence="6">
    <location>
        <begin position="62"/>
        <end position="63"/>
    </location>
    <ligand>
        <name>NAD(+)</name>
        <dbReference type="ChEBI" id="CHEBI:57540"/>
    </ligand>
</feature>
<evidence type="ECO:0000256" key="6">
    <source>
        <dbReference type="PIRSR" id="PIRSR000149-3"/>
    </source>
</evidence>
<dbReference type="Pfam" id="PF02800">
    <property type="entry name" value="Gp_dh_C"/>
    <property type="match status" value="1"/>
</dbReference>
<dbReference type="FunFam" id="3.30.360.10:FF:000002">
    <property type="entry name" value="Glyceraldehyde-3-phosphate dehydrogenase"/>
    <property type="match status" value="1"/>
</dbReference>
<feature type="binding site" evidence="5">
    <location>
        <position position="231"/>
    </location>
    <ligand>
        <name>D-glyceraldehyde 3-phosphate</name>
        <dbReference type="ChEBI" id="CHEBI:59776"/>
    </ligand>
</feature>
<evidence type="ECO:0000313" key="11">
    <source>
        <dbReference type="EMBL" id="GGO83086.1"/>
    </source>
</evidence>
<dbReference type="AlphaFoldDB" id="A0A917ZI46"/>
<dbReference type="PRINTS" id="PR00078">
    <property type="entry name" value="G3PDHDRGNASE"/>
</dbReference>
<evidence type="ECO:0000256" key="7">
    <source>
        <dbReference type="PIRSR" id="PIRSR000149-4"/>
    </source>
</evidence>
<organism evidence="11 12">
    <name type="scientific">Nonomuraea cavernae</name>
    <dbReference type="NCBI Taxonomy" id="2045107"/>
    <lineage>
        <taxon>Bacteria</taxon>
        <taxon>Bacillati</taxon>
        <taxon>Actinomycetota</taxon>
        <taxon>Actinomycetes</taxon>
        <taxon>Streptosporangiales</taxon>
        <taxon>Streptosporangiaceae</taxon>
        <taxon>Nonomuraea</taxon>
    </lineage>
</organism>
<evidence type="ECO:0000256" key="8">
    <source>
        <dbReference type="RuleBase" id="RU000397"/>
    </source>
</evidence>
<dbReference type="Gene3D" id="3.30.360.10">
    <property type="entry name" value="Dihydrodipicolinate Reductase, domain 2"/>
    <property type="match status" value="1"/>
</dbReference>
<accession>A0A917ZI46</accession>
<comment type="subcellular location">
    <subcellularLocation>
        <location evidence="1">Cytoplasm</location>
    </subcellularLocation>
</comment>
<evidence type="ECO:0000256" key="5">
    <source>
        <dbReference type="PIRSR" id="PIRSR000149-2"/>
    </source>
</evidence>
<dbReference type="GO" id="GO:0006006">
    <property type="term" value="P:glucose metabolic process"/>
    <property type="evidence" value="ECO:0007669"/>
    <property type="project" value="InterPro"/>
</dbReference>
<dbReference type="CDD" id="cd18126">
    <property type="entry name" value="GAPDH_I_C"/>
    <property type="match status" value="1"/>
</dbReference>
<feature type="region of interest" description="Disordered" evidence="9">
    <location>
        <begin position="25"/>
        <end position="50"/>
    </location>
</feature>
<evidence type="ECO:0000256" key="4">
    <source>
        <dbReference type="PIRSR" id="PIRSR000149-1"/>
    </source>
</evidence>
<dbReference type="NCBIfam" id="TIGR01534">
    <property type="entry name" value="GAPDH-I"/>
    <property type="match status" value="1"/>
</dbReference>
<reference evidence="11" key="2">
    <citation type="submission" date="2020-09" db="EMBL/GenBank/DDBJ databases">
        <authorList>
            <person name="Sun Q."/>
            <person name="Zhou Y."/>
        </authorList>
    </citation>
    <scope>NUCLEOTIDE SEQUENCE</scope>
    <source>
        <strain evidence="11">CGMCC 4.7368</strain>
    </source>
</reference>
<comment type="similarity">
    <text evidence="2 8">Belongs to the glyceraldehyde-3-phosphate dehydrogenase family.</text>
</comment>
<feature type="active site" description="Nucleophile" evidence="4">
    <location>
        <position position="201"/>
    </location>
</feature>
<dbReference type="Pfam" id="PF00044">
    <property type="entry name" value="Gp_dh_N"/>
    <property type="match status" value="1"/>
</dbReference>
<dbReference type="CDD" id="cd05214">
    <property type="entry name" value="GAPDH_I_N"/>
    <property type="match status" value="1"/>
</dbReference>
<feature type="binding site" evidence="5">
    <location>
        <begin position="259"/>
        <end position="260"/>
    </location>
    <ligand>
        <name>D-glyceraldehyde 3-phosphate</name>
        <dbReference type="ChEBI" id="CHEBI:59776"/>
    </ligand>
</feature>
<feature type="binding site" evidence="5">
    <location>
        <position position="282"/>
    </location>
    <ligand>
        <name>D-glyceraldehyde 3-phosphate</name>
        <dbReference type="ChEBI" id="CHEBI:59776"/>
    </ligand>
</feature>
<dbReference type="InterPro" id="IPR020828">
    <property type="entry name" value="GlycerAld_3-P_DH_NAD(P)-bd"/>
</dbReference>
<feature type="binding site" evidence="6">
    <location>
        <position position="169"/>
    </location>
    <ligand>
        <name>NAD(+)</name>
        <dbReference type="ChEBI" id="CHEBI:57540"/>
    </ligand>
</feature>
<dbReference type="PANTHER" id="PTHR43148">
    <property type="entry name" value="GLYCERALDEHYDE-3-PHOSPHATE DEHYDROGENASE 2"/>
    <property type="match status" value="1"/>
</dbReference>
<dbReference type="GO" id="GO:0050661">
    <property type="term" value="F:NADP binding"/>
    <property type="evidence" value="ECO:0007669"/>
    <property type="project" value="InterPro"/>
</dbReference>
<dbReference type="SMART" id="SM00846">
    <property type="entry name" value="Gp_dh_N"/>
    <property type="match status" value="1"/>
</dbReference>
<dbReference type="GO" id="GO:0004365">
    <property type="term" value="F:glyceraldehyde-3-phosphate dehydrogenase (NAD+) (phosphorylating) activity"/>
    <property type="evidence" value="ECO:0007669"/>
    <property type="project" value="UniProtKB-ARBA"/>
</dbReference>
<sequence>MDARLLSTLTGDRGMELAGHRLLTEATGGGEGPVRWGPSPLTADAEPPDDEGMRIGINGFGRIGRAVLRRALRTDLDIVAINDITDATILAHLLKHDSTHGALDARVSASAGILEVNGTAIAVSACADPAEIDWRAHGVELVIDATGRFRTRDALAGHLKAGARKVLLSAPGKGLDVTIVPGVNDAAYDPVRHEIVSLASCTTNCVAPMVKVLHAGFGLVRGFMTTIHAYTGDQMLLDGPHKDPRRARSAAVNIVPTSTGAARMVGQVLPELNGRLDGIAIRVPVEDGSITDLSAQVRRPVTAEEVNAAFAAAAQEELHGILRYSTEPLVSRDIIGDAASCVFDSALTQAGGDLVKVFGWYDNEWGYANRLVEMAQRMT</sequence>
<evidence type="ECO:0000256" key="2">
    <source>
        <dbReference type="ARBA" id="ARBA00007406"/>
    </source>
</evidence>
<proteinExistence type="inferred from homology"/>
<evidence type="ECO:0000259" key="10">
    <source>
        <dbReference type="SMART" id="SM00846"/>
    </source>
</evidence>
<dbReference type="EMBL" id="BMNH01000048">
    <property type="protein sequence ID" value="GGO83086.1"/>
    <property type="molecule type" value="Genomic_DNA"/>
</dbReference>
<evidence type="ECO:0000313" key="12">
    <source>
        <dbReference type="Proteomes" id="UP000646523"/>
    </source>
</evidence>
<dbReference type="SUPFAM" id="SSF55347">
    <property type="entry name" value="Glyceraldehyde-3-phosphate dehydrogenase-like, C-terminal domain"/>
    <property type="match status" value="1"/>
</dbReference>
<dbReference type="GO" id="GO:0005737">
    <property type="term" value="C:cytoplasm"/>
    <property type="evidence" value="ECO:0007669"/>
    <property type="project" value="UniProtKB-SubCell"/>
</dbReference>
<protein>
    <submittedName>
        <fullName evidence="11">Glyceraldehyde-3-phosphate dehydrogenase</fullName>
    </submittedName>
</protein>
<keyword evidence="6" id="KW-0520">NAD</keyword>
<feature type="site" description="Activates thiol group during catalysis" evidence="7">
    <location>
        <position position="228"/>
    </location>
</feature>
<gene>
    <name evidence="11" type="primary">gapA</name>
    <name evidence="11" type="ORF">GCM10012289_75820</name>
</gene>
<keyword evidence="6" id="KW-0547">Nucleotide-binding</keyword>
<feature type="domain" description="Glyceraldehyde 3-phosphate dehydrogenase NAD(P) binding" evidence="10">
    <location>
        <begin position="53"/>
        <end position="201"/>
    </location>
</feature>
<dbReference type="GO" id="GO:0051287">
    <property type="term" value="F:NAD binding"/>
    <property type="evidence" value="ECO:0007669"/>
    <property type="project" value="InterPro"/>
</dbReference>
<name>A0A917ZI46_9ACTN</name>
<dbReference type="InterPro" id="IPR006424">
    <property type="entry name" value="Glyceraldehyde-3-P_DH_1"/>
</dbReference>
<dbReference type="FunFam" id="3.40.50.720:FF:000001">
    <property type="entry name" value="Glyceraldehyde-3-phosphate dehydrogenase"/>
    <property type="match status" value="1"/>
</dbReference>
<reference evidence="11" key="1">
    <citation type="journal article" date="2014" name="Int. J. Syst. Evol. Microbiol.">
        <title>Complete genome sequence of Corynebacterium casei LMG S-19264T (=DSM 44701T), isolated from a smear-ripened cheese.</title>
        <authorList>
            <consortium name="US DOE Joint Genome Institute (JGI-PGF)"/>
            <person name="Walter F."/>
            <person name="Albersmeier A."/>
            <person name="Kalinowski J."/>
            <person name="Ruckert C."/>
        </authorList>
    </citation>
    <scope>NUCLEOTIDE SEQUENCE</scope>
    <source>
        <strain evidence="11">CGMCC 4.7368</strain>
    </source>
</reference>
<keyword evidence="3" id="KW-0560">Oxidoreductase</keyword>
<dbReference type="PIRSF" id="PIRSF000149">
    <property type="entry name" value="GAP_DH"/>
    <property type="match status" value="1"/>
</dbReference>
<evidence type="ECO:0000256" key="1">
    <source>
        <dbReference type="ARBA" id="ARBA00004496"/>
    </source>
</evidence>
<comment type="caution">
    <text evidence="11">The sequence shown here is derived from an EMBL/GenBank/DDBJ whole genome shotgun (WGS) entry which is preliminary data.</text>
</comment>
<dbReference type="Proteomes" id="UP000646523">
    <property type="component" value="Unassembled WGS sequence"/>
</dbReference>
<dbReference type="InterPro" id="IPR020831">
    <property type="entry name" value="GlycerAld/Erythrose_P_DH"/>
</dbReference>
<dbReference type="InterPro" id="IPR020829">
    <property type="entry name" value="GlycerAld_3-P_DH_cat"/>
</dbReference>
<dbReference type="Gene3D" id="3.40.50.720">
    <property type="entry name" value="NAD(P)-binding Rossmann-like Domain"/>
    <property type="match status" value="1"/>
</dbReference>
<feature type="binding site" evidence="5">
    <location>
        <begin position="200"/>
        <end position="202"/>
    </location>
    <ligand>
        <name>D-glyceraldehyde 3-phosphate</name>
        <dbReference type="ChEBI" id="CHEBI:59776"/>
    </ligand>
</feature>
<keyword evidence="12" id="KW-1185">Reference proteome</keyword>
<evidence type="ECO:0000256" key="9">
    <source>
        <dbReference type="SAM" id="MobiDB-lite"/>
    </source>
</evidence>
<feature type="binding site" evidence="6">
    <location>
        <position position="363"/>
    </location>
    <ligand>
        <name>NAD(+)</name>
        <dbReference type="ChEBI" id="CHEBI:57540"/>
    </ligand>
</feature>
<feature type="binding site" evidence="6">
    <location>
        <position position="83"/>
    </location>
    <ligand>
        <name>NAD(+)</name>
        <dbReference type="ChEBI" id="CHEBI:57540"/>
    </ligand>
</feature>
<dbReference type="SUPFAM" id="SSF51735">
    <property type="entry name" value="NAD(P)-binding Rossmann-fold domains"/>
    <property type="match status" value="1"/>
</dbReference>
<dbReference type="InterPro" id="IPR036291">
    <property type="entry name" value="NAD(P)-bd_dom_sf"/>
</dbReference>